<sequence>MPIGRPRIPGTEAERAEARRAKVRANVQAFRRRQKEKKLAQQASRPRTNDGGPIQSRQTLVGGGQPTMLPPTIATFPNACSQAYGSSVFPPEDPEYWLWALPAEMGARLAGTTYQDAFVQALQYRFAPPATTGERTTDGPCQRTAICCSTWTTSAILEIGRPETEVLMEALLAASLAIAGRDRRDPDMTLHSEYMQTRALQKLRYSLTRYQDGDMTICPTMLSLTALTCAISELIANKSWDNFNRHLLGVGALIFHGGVAGLNRQSAREHFYGYRAIQTPFLFMNRQRAFLSSPEWCDFPWKKHVEVAQHPLHSMLDIALKILPEIVKQDMPKMWKVTCLKERLGKAWQVVEELDEWEHQLRSRHRGILYIKTPSMWGGVYEHRLDFPGTSTAIAFAMYTAVRVHVAALIANISDEMSSRAPTADVDPCSAMLEALRWSRLACQSLEYFHTGAPKVAGRIVTLWPLETAWELFGRVHMEGSIDVSHEMAWCRSMAERHASLGIPPFQWR</sequence>
<dbReference type="AlphaFoldDB" id="A0A0D2D6I0"/>
<keyword evidence="3" id="KW-1185">Reference proteome</keyword>
<evidence type="ECO:0000256" key="1">
    <source>
        <dbReference type="SAM" id="MobiDB-lite"/>
    </source>
</evidence>
<evidence type="ECO:0000313" key="3">
    <source>
        <dbReference type="Proteomes" id="UP000054266"/>
    </source>
</evidence>
<evidence type="ECO:0000313" key="2">
    <source>
        <dbReference type="EMBL" id="KIW73161.1"/>
    </source>
</evidence>
<feature type="region of interest" description="Disordered" evidence="1">
    <location>
        <begin position="1"/>
        <end position="68"/>
    </location>
</feature>
<gene>
    <name evidence="2" type="ORF">PV04_01299</name>
</gene>
<dbReference type="Proteomes" id="UP000054266">
    <property type="component" value="Unassembled WGS sequence"/>
</dbReference>
<dbReference type="EMBL" id="KN846956">
    <property type="protein sequence ID" value="KIW73161.1"/>
    <property type="molecule type" value="Genomic_DNA"/>
</dbReference>
<protein>
    <submittedName>
        <fullName evidence="2">Uncharacterized protein</fullName>
    </submittedName>
</protein>
<organism evidence="2 3">
    <name type="scientific">Phialophora macrospora</name>
    <dbReference type="NCBI Taxonomy" id="1851006"/>
    <lineage>
        <taxon>Eukaryota</taxon>
        <taxon>Fungi</taxon>
        <taxon>Dikarya</taxon>
        <taxon>Ascomycota</taxon>
        <taxon>Pezizomycotina</taxon>
        <taxon>Eurotiomycetes</taxon>
        <taxon>Chaetothyriomycetidae</taxon>
        <taxon>Chaetothyriales</taxon>
        <taxon>Herpotrichiellaceae</taxon>
        <taxon>Phialophora</taxon>
    </lineage>
</organism>
<dbReference type="STRING" id="5601.A0A0D2D6I0"/>
<name>A0A0D2D6I0_9EURO</name>
<reference evidence="2 3" key="1">
    <citation type="submission" date="2015-01" db="EMBL/GenBank/DDBJ databases">
        <title>The Genome Sequence of Capronia semiimmersa CBS27337.</title>
        <authorList>
            <consortium name="The Broad Institute Genomics Platform"/>
            <person name="Cuomo C."/>
            <person name="de Hoog S."/>
            <person name="Gorbushina A."/>
            <person name="Stielow B."/>
            <person name="Teixiera M."/>
            <person name="Abouelleil A."/>
            <person name="Chapman S.B."/>
            <person name="Priest M."/>
            <person name="Young S.K."/>
            <person name="Wortman J."/>
            <person name="Nusbaum C."/>
            <person name="Birren B."/>
        </authorList>
    </citation>
    <scope>NUCLEOTIDE SEQUENCE [LARGE SCALE GENOMIC DNA]</scope>
    <source>
        <strain evidence="2 3">CBS 27337</strain>
    </source>
</reference>
<accession>A0A0D2D6I0</accession>
<dbReference type="InterPro" id="IPR053178">
    <property type="entry name" value="Osmoadaptation_assoc"/>
</dbReference>
<proteinExistence type="predicted"/>
<dbReference type="PANTHER" id="PTHR38111">
    <property type="entry name" value="ZN(2)-C6 FUNGAL-TYPE DOMAIN-CONTAINING PROTEIN-RELATED"/>
    <property type="match status" value="1"/>
</dbReference>
<dbReference type="HOGENOM" id="CLU_041932_0_0_1"/>